<evidence type="ECO:0000256" key="1">
    <source>
        <dbReference type="SAM" id="MobiDB-lite"/>
    </source>
</evidence>
<feature type="compositionally biased region" description="Basic and acidic residues" evidence="1">
    <location>
        <begin position="50"/>
        <end position="67"/>
    </location>
</feature>
<feature type="transmembrane region" description="Helical" evidence="2">
    <location>
        <begin position="160"/>
        <end position="182"/>
    </location>
</feature>
<dbReference type="AlphaFoldDB" id="A0A2M8WJG5"/>
<feature type="compositionally biased region" description="Polar residues" evidence="1">
    <location>
        <begin position="118"/>
        <end position="127"/>
    </location>
</feature>
<organism evidence="4 5">
    <name type="scientific">Luteimicrobium subarcticum</name>
    <dbReference type="NCBI Taxonomy" id="620910"/>
    <lineage>
        <taxon>Bacteria</taxon>
        <taxon>Bacillati</taxon>
        <taxon>Actinomycetota</taxon>
        <taxon>Actinomycetes</taxon>
        <taxon>Micrococcales</taxon>
        <taxon>Luteimicrobium</taxon>
    </lineage>
</organism>
<evidence type="ECO:0000259" key="3">
    <source>
        <dbReference type="Pfam" id="PF12089"/>
    </source>
</evidence>
<keyword evidence="2" id="KW-0472">Membrane</keyword>
<feature type="domain" description="DUF3566" evidence="3">
    <location>
        <begin position="141"/>
        <end position="258"/>
    </location>
</feature>
<feature type="region of interest" description="Disordered" evidence="1">
    <location>
        <begin position="1"/>
        <end position="127"/>
    </location>
</feature>
<dbReference type="RefSeq" id="WP_245859191.1">
    <property type="nucleotide sequence ID" value="NZ_PGTZ01000009.1"/>
</dbReference>
<name>A0A2M8WJG5_9MICO</name>
<keyword evidence="2" id="KW-1133">Transmembrane helix</keyword>
<sequence>MTDDKHAAPPAIAPQTVTPRPDGVRGDVPPPPTGGVATGVRPVDQGAPDEMTRPRADEARSPMDAMRRAARSVTAVVTGESAAPPPPPPGGAEPAAAGAPRVSAYGQPAADQPAEARQASSPRATTSGAAAVQHAVDPGTPRRVRLVVSRVSPWSVAKMAFLLSIAVGIITVVATAVVWSVLNGMHLFADIDAQVKSIVGDDTTVNVLQYVAFSRTMSFSVVIAVINIVLITALATLGAFLYNITSALVGGVHVTLTDD</sequence>
<evidence type="ECO:0000313" key="5">
    <source>
        <dbReference type="Proteomes" id="UP000231586"/>
    </source>
</evidence>
<feature type="transmembrane region" description="Helical" evidence="2">
    <location>
        <begin position="217"/>
        <end position="242"/>
    </location>
</feature>
<comment type="caution">
    <text evidence="4">The sequence shown here is derived from an EMBL/GenBank/DDBJ whole genome shotgun (WGS) entry which is preliminary data.</text>
</comment>
<dbReference type="Pfam" id="PF12089">
    <property type="entry name" value="DUF3566"/>
    <property type="match status" value="1"/>
</dbReference>
<evidence type="ECO:0000313" key="4">
    <source>
        <dbReference type="EMBL" id="PJI91062.1"/>
    </source>
</evidence>
<dbReference type="Proteomes" id="UP000231586">
    <property type="component" value="Unassembled WGS sequence"/>
</dbReference>
<dbReference type="InterPro" id="IPR021949">
    <property type="entry name" value="DUF3566_TM"/>
</dbReference>
<gene>
    <name evidence="4" type="ORF">CLV34_2326</name>
</gene>
<protein>
    <submittedName>
        <fullName evidence="4">Transmembrane protein DUF3566</fullName>
    </submittedName>
</protein>
<keyword evidence="2 4" id="KW-0812">Transmembrane</keyword>
<accession>A0A2M8WJG5</accession>
<dbReference type="EMBL" id="PGTZ01000009">
    <property type="protein sequence ID" value="PJI91062.1"/>
    <property type="molecule type" value="Genomic_DNA"/>
</dbReference>
<reference evidence="4 5" key="1">
    <citation type="submission" date="2017-11" db="EMBL/GenBank/DDBJ databases">
        <title>Genomic Encyclopedia of Archaeal and Bacterial Type Strains, Phase II (KMG-II): From Individual Species to Whole Genera.</title>
        <authorList>
            <person name="Goeker M."/>
        </authorList>
    </citation>
    <scope>NUCLEOTIDE SEQUENCE [LARGE SCALE GENOMIC DNA]</scope>
    <source>
        <strain evidence="4 5">DSM 22413</strain>
    </source>
</reference>
<proteinExistence type="predicted"/>
<evidence type="ECO:0000256" key="2">
    <source>
        <dbReference type="SAM" id="Phobius"/>
    </source>
</evidence>
<keyword evidence="5" id="KW-1185">Reference proteome</keyword>
<feature type="compositionally biased region" description="Low complexity" evidence="1">
    <location>
        <begin position="34"/>
        <end position="43"/>
    </location>
</feature>